<dbReference type="KEGG" id="mlt:VC82_2345"/>
<dbReference type="RefSeq" id="WP_045802528.1">
    <property type="nucleotide sequence ID" value="NZ_CP011071.1"/>
</dbReference>
<organism evidence="3 4">
    <name type="scientific">Flagellimonas lutaonensis</name>
    <dbReference type="NCBI Taxonomy" id="516051"/>
    <lineage>
        <taxon>Bacteria</taxon>
        <taxon>Pseudomonadati</taxon>
        <taxon>Bacteroidota</taxon>
        <taxon>Flavobacteriia</taxon>
        <taxon>Flavobacteriales</taxon>
        <taxon>Flavobacteriaceae</taxon>
        <taxon>Flagellimonas</taxon>
    </lineage>
</organism>
<dbReference type="PRINTS" id="PR01438">
    <property type="entry name" value="UNVRSLSTRESS"/>
</dbReference>
<sequence length="280" mass="32083">MLRILLPTDFSDNAYNAIAYALQLYAKSTCTFYLLHTYTPAVYRAEYILQSPGQFGLGDVYQTLAMNRLDKLRKKLVEAFPNPRHNLVPHAAFNTLVDEVQEVVNNENIDIVVMGTQGATGAKEIFLGTNTVHVMKKVGVPLLVIPPNKAFENIERIHFPTDYEVDYNEGNLKMLFHVAKEHSSSIEVMHVSTGYELTDDQKKNKVKLQKMLKGLPHRFHDWPSEEIITAINRFHQEHGTQLLAMVRNKHTFIERLFVEPIIKKISFHATIPFLVMPQEP</sequence>
<proteinExistence type="inferred from homology"/>
<name>A0A0D5YVL7_9FLAO</name>
<dbReference type="EMBL" id="CP011071">
    <property type="protein sequence ID" value="AKA35934.1"/>
    <property type="molecule type" value="Genomic_DNA"/>
</dbReference>
<dbReference type="OrthoDB" id="9788959at2"/>
<dbReference type="Gene3D" id="3.40.50.12370">
    <property type="match status" value="1"/>
</dbReference>
<dbReference type="InterPro" id="IPR006015">
    <property type="entry name" value="Universal_stress_UspA"/>
</dbReference>
<dbReference type="STRING" id="516051.VC82_2345"/>
<evidence type="ECO:0000256" key="1">
    <source>
        <dbReference type="ARBA" id="ARBA00008791"/>
    </source>
</evidence>
<evidence type="ECO:0000313" key="3">
    <source>
        <dbReference type="EMBL" id="AKA35934.1"/>
    </source>
</evidence>
<dbReference type="AlphaFoldDB" id="A0A0D5YVL7"/>
<dbReference type="Proteomes" id="UP000032726">
    <property type="component" value="Chromosome"/>
</dbReference>
<accession>A0A0D5YVL7</accession>
<keyword evidence="4" id="KW-1185">Reference proteome</keyword>
<dbReference type="PATRIC" id="fig|516051.4.peg.2413"/>
<dbReference type="InterPro" id="IPR006016">
    <property type="entry name" value="UspA"/>
</dbReference>
<dbReference type="Pfam" id="PF00582">
    <property type="entry name" value="Usp"/>
    <property type="match status" value="1"/>
</dbReference>
<dbReference type="PANTHER" id="PTHR46268">
    <property type="entry name" value="STRESS RESPONSE PROTEIN NHAX"/>
    <property type="match status" value="1"/>
</dbReference>
<gene>
    <name evidence="3" type="ORF">VC82_2345</name>
</gene>
<reference evidence="3 4" key="1">
    <citation type="submission" date="2015-03" db="EMBL/GenBank/DDBJ databases">
        <title>Complete genome sequence of Muricauda lutaonensis CC-HSB-11T, isolated from a coastal hot spring.</title>
        <authorList>
            <person name="Kim K.M."/>
        </authorList>
    </citation>
    <scope>NUCLEOTIDE SEQUENCE [LARGE SCALE GENOMIC DNA]</scope>
    <source>
        <strain evidence="3 4">CC-HSB-11</strain>
    </source>
</reference>
<dbReference type="SUPFAM" id="SSF52402">
    <property type="entry name" value="Adenine nucleotide alpha hydrolases-like"/>
    <property type="match status" value="2"/>
</dbReference>
<evidence type="ECO:0000259" key="2">
    <source>
        <dbReference type="Pfam" id="PF00582"/>
    </source>
</evidence>
<feature type="domain" description="UspA" evidence="2">
    <location>
        <begin position="3"/>
        <end position="146"/>
    </location>
</feature>
<comment type="similarity">
    <text evidence="1">Belongs to the universal stress protein A family.</text>
</comment>
<dbReference type="PANTHER" id="PTHR46268:SF6">
    <property type="entry name" value="UNIVERSAL STRESS PROTEIN UP12"/>
    <property type="match status" value="1"/>
</dbReference>
<protein>
    <submittedName>
        <fullName evidence="3">Putative universal stress protein UspA</fullName>
    </submittedName>
</protein>
<dbReference type="CDD" id="cd00293">
    <property type="entry name" value="USP-like"/>
    <property type="match status" value="1"/>
</dbReference>
<dbReference type="HOGENOM" id="CLU_049301_2_4_10"/>
<evidence type="ECO:0000313" key="4">
    <source>
        <dbReference type="Proteomes" id="UP000032726"/>
    </source>
</evidence>